<dbReference type="AlphaFoldDB" id="A0AA37XGV3"/>
<organism evidence="10 11">
    <name type="scientific">Litorihabitans aurantiacus</name>
    <dbReference type="NCBI Taxonomy" id="1930061"/>
    <lineage>
        <taxon>Bacteria</taxon>
        <taxon>Bacillati</taxon>
        <taxon>Actinomycetota</taxon>
        <taxon>Actinomycetes</taxon>
        <taxon>Micrococcales</taxon>
        <taxon>Beutenbergiaceae</taxon>
        <taxon>Litorihabitans</taxon>
    </lineage>
</organism>
<proteinExistence type="inferred from homology"/>
<feature type="transmembrane region" description="Helical" evidence="9">
    <location>
        <begin position="171"/>
        <end position="195"/>
    </location>
</feature>
<evidence type="ECO:0000256" key="6">
    <source>
        <dbReference type="ARBA" id="ARBA00022989"/>
    </source>
</evidence>
<gene>
    <name evidence="10" type="ORF">GCM10025875_26660</name>
</gene>
<name>A0AA37XGV3_9MICO</name>
<keyword evidence="7 9" id="KW-0472">Membrane</keyword>
<keyword evidence="3" id="KW-0813">Transport</keyword>
<protein>
    <recommendedName>
        <fullName evidence="12">AI-2E family transporter</fullName>
    </recommendedName>
</protein>
<feature type="compositionally biased region" description="Gly residues" evidence="8">
    <location>
        <begin position="445"/>
        <end position="455"/>
    </location>
</feature>
<comment type="similarity">
    <text evidence="2">Belongs to the autoinducer-2 exporter (AI-2E) (TC 2.A.86) family.</text>
</comment>
<dbReference type="RefSeq" id="WP_284251356.1">
    <property type="nucleotide sequence ID" value="NZ_BSUM01000001.1"/>
</dbReference>
<feature type="region of interest" description="Disordered" evidence="8">
    <location>
        <begin position="1"/>
        <end position="20"/>
    </location>
</feature>
<dbReference type="EMBL" id="BSUM01000001">
    <property type="protein sequence ID" value="GMA32674.1"/>
    <property type="molecule type" value="Genomic_DNA"/>
</dbReference>
<feature type="transmembrane region" description="Helical" evidence="9">
    <location>
        <begin position="259"/>
        <end position="281"/>
    </location>
</feature>
<evidence type="ECO:0000256" key="1">
    <source>
        <dbReference type="ARBA" id="ARBA00004651"/>
    </source>
</evidence>
<dbReference type="GO" id="GO:0005886">
    <property type="term" value="C:plasma membrane"/>
    <property type="evidence" value="ECO:0007669"/>
    <property type="project" value="UniProtKB-SubCell"/>
</dbReference>
<evidence type="ECO:0000256" key="4">
    <source>
        <dbReference type="ARBA" id="ARBA00022475"/>
    </source>
</evidence>
<accession>A0AA37XGV3</accession>
<feature type="transmembrane region" description="Helical" evidence="9">
    <location>
        <begin position="334"/>
        <end position="360"/>
    </location>
</feature>
<keyword evidence="6 9" id="KW-1133">Transmembrane helix</keyword>
<evidence type="ECO:0000256" key="2">
    <source>
        <dbReference type="ARBA" id="ARBA00009773"/>
    </source>
</evidence>
<evidence type="ECO:0000256" key="5">
    <source>
        <dbReference type="ARBA" id="ARBA00022692"/>
    </source>
</evidence>
<dbReference type="Proteomes" id="UP001157161">
    <property type="component" value="Unassembled WGS sequence"/>
</dbReference>
<feature type="transmembrane region" description="Helical" evidence="9">
    <location>
        <begin position="96"/>
        <end position="122"/>
    </location>
</feature>
<evidence type="ECO:0000256" key="8">
    <source>
        <dbReference type="SAM" id="MobiDB-lite"/>
    </source>
</evidence>
<evidence type="ECO:0000256" key="9">
    <source>
        <dbReference type="SAM" id="Phobius"/>
    </source>
</evidence>
<dbReference type="PANTHER" id="PTHR21716">
    <property type="entry name" value="TRANSMEMBRANE PROTEIN"/>
    <property type="match status" value="1"/>
</dbReference>
<dbReference type="PANTHER" id="PTHR21716:SF53">
    <property type="entry name" value="PERMEASE PERM-RELATED"/>
    <property type="match status" value="1"/>
</dbReference>
<feature type="transmembrane region" description="Helical" evidence="9">
    <location>
        <begin position="231"/>
        <end position="253"/>
    </location>
</feature>
<dbReference type="Pfam" id="PF01594">
    <property type="entry name" value="AI-2E_transport"/>
    <property type="match status" value="1"/>
</dbReference>
<feature type="region of interest" description="Disordered" evidence="8">
    <location>
        <begin position="394"/>
        <end position="455"/>
    </location>
</feature>
<evidence type="ECO:0000313" key="10">
    <source>
        <dbReference type="EMBL" id="GMA32674.1"/>
    </source>
</evidence>
<reference evidence="10" key="2">
    <citation type="submission" date="2023-02" db="EMBL/GenBank/DDBJ databases">
        <authorList>
            <person name="Sun Q."/>
            <person name="Mori K."/>
        </authorList>
    </citation>
    <scope>NUCLEOTIDE SEQUENCE</scope>
    <source>
        <strain evidence="10">NBRC 112290</strain>
    </source>
</reference>
<feature type="transmembrane region" description="Helical" evidence="9">
    <location>
        <begin position="293"/>
        <end position="314"/>
    </location>
</feature>
<comment type="subcellular location">
    <subcellularLocation>
        <location evidence="1">Cell membrane</location>
        <topology evidence="1">Multi-pass membrane protein</topology>
    </subcellularLocation>
</comment>
<keyword evidence="4" id="KW-1003">Cell membrane</keyword>
<keyword evidence="11" id="KW-1185">Reference proteome</keyword>
<dbReference type="InterPro" id="IPR002549">
    <property type="entry name" value="AI-2E-like"/>
</dbReference>
<keyword evidence="5 9" id="KW-0812">Transmembrane</keyword>
<comment type="caution">
    <text evidence="10">The sequence shown here is derived from an EMBL/GenBank/DDBJ whole genome shotgun (WGS) entry which is preliminary data.</text>
</comment>
<sequence length="455" mass="46606">MGAAASSDPKQYPGSADGLAGPTVPAPPGGAAATVTAPGPDGSMNRILVGLAAAVVTLVGLHLGREFLGPLLLAAVIVVICHPARHPFDRAGWPRWVGTTVVVVMAYVILAVLALLLTWAGVEFVDLVADYSSDLQALAQGVIDWLEGVGLGTQVADAAANVLEPTSIMGWATSLGSAVLGTLTGFFLVLAYVIFMAADGGRYTGAEHSYGHERLATVTRIRRYNSSVRRYFTVNASFGAVVAAIDGLALWWLGVPAPAVWAVLAFVTNFIPNIGFVLGLVPPTLLALIVGGWPLMLIVIAIYSVVNVVLQVLVQPKFVSDAVSLSLSLSFLSVLFWTFVIGPLGAILAIPLTLLVRAVVLEGDPRTRWLRWLSGDVGISPVAEAAAAAASAGTSPVQESPPLMLAAPAEPVASTGNDGGGSSEPVLQDHGADGTVSEPRAADGPGPGAHGSGGS</sequence>
<reference evidence="10" key="1">
    <citation type="journal article" date="2014" name="Int. J. Syst. Evol. Microbiol.">
        <title>Complete genome sequence of Corynebacterium casei LMG S-19264T (=DSM 44701T), isolated from a smear-ripened cheese.</title>
        <authorList>
            <consortium name="US DOE Joint Genome Institute (JGI-PGF)"/>
            <person name="Walter F."/>
            <person name="Albersmeier A."/>
            <person name="Kalinowski J."/>
            <person name="Ruckert C."/>
        </authorList>
    </citation>
    <scope>NUCLEOTIDE SEQUENCE</scope>
    <source>
        <strain evidence="10">NBRC 112290</strain>
    </source>
</reference>
<evidence type="ECO:0000256" key="7">
    <source>
        <dbReference type="ARBA" id="ARBA00023136"/>
    </source>
</evidence>
<evidence type="ECO:0008006" key="12">
    <source>
        <dbReference type="Google" id="ProtNLM"/>
    </source>
</evidence>
<feature type="transmembrane region" description="Helical" evidence="9">
    <location>
        <begin position="67"/>
        <end position="84"/>
    </location>
</feature>
<evidence type="ECO:0000313" key="11">
    <source>
        <dbReference type="Proteomes" id="UP001157161"/>
    </source>
</evidence>
<evidence type="ECO:0000256" key="3">
    <source>
        <dbReference type="ARBA" id="ARBA00022448"/>
    </source>
</evidence>